<gene>
    <name evidence="1" type="ORF">PRVXH_001598</name>
</gene>
<reference evidence="1" key="2">
    <citation type="submission" date="2024-06" db="EMBL/GenBank/DDBJ databases">
        <authorList>
            <person name="Petrova K.O."/>
            <person name="Toshchakov S.V."/>
            <person name="Boltjanskaja Y.V."/>
            <person name="Kevbrin V.V."/>
        </authorList>
    </citation>
    <scope>NUCLEOTIDE SEQUENCE</scope>
    <source>
        <strain evidence="1">Z-710</strain>
    </source>
</reference>
<dbReference type="EMBL" id="CP159485">
    <property type="protein sequence ID" value="XCI27689.1"/>
    <property type="molecule type" value="Genomic_DNA"/>
</dbReference>
<organism evidence="1">
    <name type="scientific">Proteinivorax hydrogeniformans</name>
    <dbReference type="NCBI Taxonomy" id="1826727"/>
    <lineage>
        <taxon>Bacteria</taxon>
        <taxon>Bacillati</taxon>
        <taxon>Bacillota</taxon>
        <taxon>Clostridia</taxon>
        <taxon>Eubacteriales</taxon>
        <taxon>Proteinivoracaceae</taxon>
        <taxon>Proteinivorax</taxon>
    </lineage>
</organism>
<dbReference type="AlphaFoldDB" id="A0AAU8HQU3"/>
<dbReference type="RefSeq" id="WP_353892266.1">
    <property type="nucleotide sequence ID" value="NZ_CP159485.1"/>
</dbReference>
<reference evidence="1" key="1">
    <citation type="journal article" date="2018" name="Antonie Van Leeuwenhoek">
        <title>Proteinivorax hydrogeniformans sp. nov., an anaerobic, haloalkaliphilic bacterium fermenting proteinaceous compounds with high hydrogen production.</title>
        <authorList>
            <person name="Boltyanskaya Y."/>
            <person name="Detkova E."/>
            <person name="Pimenov N."/>
            <person name="Kevbrin V."/>
        </authorList>
    </citation>
    <scope>NUCLEOTIDE SEQUENCE</scope>
    <source>
        <strain evidence="1">Z-710</strain>
    </source>
</reference>
<sequence length="342" mass="39788">MLPYITLSRFVFTVFPKVKNQLETYKDFLKNCPSPELKKQALRSIEDKEFHCLGGNIYSVRNYKLIPFITAFQTISDYLDNLCDRNNVTDEEAFRKLHNAMLEVFDKQTSHNFYEKYPQKSDGGYLDYLVDECMKAGSTLPSFSKVKKDCYELTTLYVDLQSLKHLDPNIRKQRLIDWHSNQSDANNLFWWEFAASTGSTLTTFALMLSASSKDLSSSEIKAVKEAYFPWISGLHILLDYFVDQQEDKEEGDLNFVSFYPTEEKLFDRMKFFIKKSMESAYSLKNSEFHTLVVRGLLAMYLSDPKIEKQNLKSLSNEFLSLAGQDAHSLHKFCVRLRKHGKI</sequence>
<dbReference type="InterPro" id="IPR019712">
    <property type="entry name" value="YtpB-like"/>
</dbReference>
<dbReference type="Pfam" id="PF10776">
    <property type="entry name" value="DUF2600"/>
    <property type="match status" value="1"/>
</dbReference>
<accession>A0AAU8HQU3</accession>
<name>A0AAU8HQU3_9FIRM</name>
<proteinExistence type="predicted"/>
<evidence type="ECO:0000313" key="1">
    <source>
        <dbReference type="EMBL" id="XCI27689.1"/>
    </source>
</evidence>
<protein>
    <submittedName>
        <fullName evidence="1">Tetraprenyl-beta-curcumene synthase family protein</fullName>
    </submittedName>
</protein>